<dbReference type="GO" id="GO:0005516">
    <property type="term" value="F:calmodulin binding"/>
    <property type="evidence" value="ECO:0007669"/>
    <property type="project" value="UniProtKB-KW"/>
</dbReference>
<feature type="domain" description="Centrosomin N-terminal motif 1" evidence="11">
    <location>
        <begin position="12"/>
        <end position="85"/>
    </location>
</feature>
<evidence type="ECO:0000256" key="8">
    <source>
        <dbReference type="ARBA" id="ARBA00023212"/>
    </source>
</evidence>
<protein>
    <recommendedName>
        <fullName evidence="3">CDK5 regulatory subunit-associated protein 2</fullName>
    </recommendedName>
</protein>
<evidence type="ECO:0000256" key="3">
    <source>
        <dbReference type="ARBA" id="ARBA00020479"/>
    </source>
</evidence>
<feature type="coiled-coil region" evidence="9">
    <location>
        <begin position="443"/>
        <end position="524"/>
    </location>
</feature>
<dbReference type="PANTHER" id="PTHR46930:SF1">
    <property type="entry name" value="CDK5 REGULATORY SUBUNIT-ASSOCIATED PROTEIN 2"/>
    <property type="match status" value="1"/>
</dbReference>
<dbReference type="PANTHER" id="PTHR46930">
    <property type="entry name" value="CDK5 REGULATORY SUBUNIT-ASSOCIATED PROTEIN 2"/>
    <property type="match status" value="1"/>
</dbReference>
<evidence type="ECO:0000256" key="10">
    <source>
        <dbReference type="SAM" id="MobiDB-lite"/>
    </source>
</evidence>
<keyword evidence="6" id="KW-0112">Calmodulin-binding</keyword>
<reference evidence="13" key="1">
    <citation type="submission" date="2025-08" db="UniProtKB">
        <authorList>
            <consortium name="Ensembl"/>
        </authorList>
    </citation>
    <scope>IDENTIFICATION</scope>
</reference>
<feature type="region of interest" description="Disordered" evidence="10">
    <location>
        <begin position="715"/>
        <end position="743"/>
    </location>
</feature>
<comment type="subcellular location">
    <subcellularLocation>
        <location evidence="1">Cytoplasm</location>
        <location evidence="1">Cytoskeleton</location>
    </subcellularLocation>
    <subcellularLocation>
        <location evidence="2">Golgi apparatus</location>
    </subcellularLocation>
</comment>
<proteinExistence type="predicted"/>
<feature type="compositionally biased region" description="Polar residues" evidence="10">
    <location>
        <begin position="777"/>
        <end position="790"/>
    </location>
</feature>
<feature type="coiled-coil region" evidence="9">
    <location>
        <begin position="230"/>
        <end position="408"/>
    </location>
</feature>
<evidence type="ECO:0000256" key="9">
    <source>
        <dbReference type="SAM" id="Coils"/>
    </source>
</evidence>
<evidence type="ECO:0000256" key="1">
    <source>
        <dbReference type="ARBA" id="ARBA00004245"/>
    </source>
</evidence>
<feature type="coiled-coil region" evidence="9">
    <location>
        <begin position="555"/>
        <end position="582"/>
    </location>
</feature>
<dbReference type="GO" id="GO:0035371">
    <property type="term" value="C:microtubule plus-end"/>
    <property type="evidence" value="ECO:0007669"/>
    <property type="project" value="TreeGrafter"/>
</dbReference>
<evidence type="ECO:0000256" key="5">
    <source>
        <dbReference type="ARBA" id="ARBA00022553"/>
    </source>
</evidence>
<sequence length="1499" mass="173191">TEDTVSPTRARTMKDYENQITDLKKENFNLKLRIYFLEERMQQKFDGPTEEIHKINIELKVEIESLKRDLQEREKLLIKASKAVESLAQGGNAEIQHVKDEAQKKMEEMEEVLTSRINSLEENLKAAQDDMEKAIAMTEKEKALRIAAEQKLASIMNAPAKDLDMITGAEKDRLIEQLNLSLKSKEAIIQHLEEEKSQSGSYDGNLSSEKIRELTIALRHEKDSEIEAIRMELKNERNSFEKKIQSLQEELQEKENELAVEKKNGLKRDKTIQGLTVALKAKEKENEELGSEIEDLNASLAKAREATHKAHIQKFKGAEDYQALLMEKETLLAELRSENLTKDVENRKLQRRIKRTDQELNDLNLEREKMEKELDEAQLQKSRSDKTINDLRNQLEKLHGEMTEKEKAVEHHYNILLSESNQKLQSQELVIKRLTDSVNQKDLQLQENKEAEYEKLILALRKEQNIYSTLVKTFKESDSINSLQTELNNIFMLRKQLEEDVLANRNLQKVLEDQIKDMKNRQDETLSFCGDQTSYMSICLGEQDHLSLQIDHLSLEELKKKVADLLLMVKDLQSINQELKKKQLGLCSTDSQGKEALKILNHSEVGFLRQEQMKTVNELLDHLNTTEEEDTEKKDETDLRQMIIQLRAELKHFKQVNKFLKQQVELKSTFDGKEKLYPDAMPQINKDIELLKEELKDAATQTMTLESNVMRFKHEEKKEASEDKKKYSRLNAEREHQQESVCKKGEQHERLFFTRRTNEKSRLPVLLKSSRPLRNVPLNSCMNKSDSQLQGDARTPHGGLKACEGRNKQLKPQTNGEVLLNGSVTENLEEQPAQQCTEMTCDAINEEFHSMEHEDIDSATTYSGSKCLCSLKLSATSTDALDDCEVIDDIEKMKQRIKSMKAELEKYKMFVFNLQTSDQLLSSVISNIVVSDTALPVEGYIPELQDTAMQEIKPFSGVHQLVDSEVHTDNKNSESSKAPDTWTAQNLKELLSANEAELEKQQIANVHFDEVYHLQNKLRETSPSKYDSLVHSQARELSFQRQQIKELRGGCIAYHQHLTGLIKAFEELLQASDVDYYVAEGFREQLNQSVLLFEKLEGKFLYGKDNEKNTTMYQQLKESPGPSALHSLSDFDLSEKSSLGSPEHRRDPAGQRDTSDLLVYLELLMEHLQEIRILRQRLEYSIKTNERLRKQLERQVTNKELDQGSANIFIHGSEQHNSLASEIHFLRKQNQVLNAMLAKGSRDKQKENEKLRESLSKKNTIIEHLHEDYECIKKENEKLQKQIGQKENETRYLTCQIYSSRNELNRLQTEINVKQHQLSENEKLLQSLRTEIKVYEKLEEARRKRTEEFRKDQNSPLDLHELLTEIQSLRVQLERSIETNKSLHEKLEEQLSKEKREEAGSVSAVNINYLFKQESQHGTSQCSSTSSSSTACTPRLVPGHRMWADKNGRHVLGLIEDYNALRKQITEGQQVVAEMEISLREVTGTKLQEPGIKVNSESC</sequence>
<evidence type="ECO:0000256" key="2">
    <source>
        <dbReference type="ARBA" id="ARBA00004555"/>
    </source>
</evidence>
<keyword evidence="5" id="KW-0597">Phosphoprotein</keyword>
<dbReference type="GO" id="GO:0097431">
    <property type="term" value="C:mitotic spindle pole"/>
    <property type="evidence" value="ECO:0007669"/>
    <property type="project" value="TreeGrafter"/>
</dbReference>
<dbReference type="GO" id="GO:0005794">
    <property type="term" value="C:Golgi apparatus"/>
    <property type="evidence" value="ECO:0007669"/>
    <property type="project" value="UniProtKB-SubCell"/>
</dbReference>
<feature type="domain" description="CDK5 regulatory subunit-associated protein 2/Myomegalin coiled coil" evidence="12">
    <location>
        <begin position="421"/>
        <end position="516"/>
    </location>
</feature>
<dbReference type="Pfam" id="PF07989">
    <property type="entry name" value="Cnn_1N"/>
    <property type="match status" value="1"/>
</dbReference>
<accession>A0A8C3JFJ4</accession>
<keyword evidence="9" id="KW-0175">Coiled coil</keyword>
<keyword evidence="7" id="KW-0333">Golgi apparatus</keyword>
<dbReference type="GO" id="GO:0046600">
    <property type="term" value="P:negative regulation of centriole replication"/>
    <property type="evidence" value="ECO:0007669"/>
    <property type="project" value="TreeGrafter"/>
</dbReference>
<evidence type="ECO:0000256" key="6">
    <source>
        <dbReference type="ARBA" id="ARBA00022860"/>
    </source>
</evidence>
<name>A0A8C3JFJ4_9CHAR</name>
<dbReference type="GO" id="GO:0000242">
    <property type="term" value="C:pericentriolar material"/>
    <property type="evidence" value="ECO:0007669"/>
    <property type="project" value="TreeGrafter"/>
</dbReference>
<dbReference type="GO" id="GO:0007099">
    <property type="term" value="P:centriole replication"/>
    <property type="evidence" value="ECO:0007669"/>
    <property type="project" value="TreeGrafter"/>
</dbReference>
<dbReference type="GO" id="GO:0007059">
    <property type="term" value="P:chromosome segregation"/>
    <property type="evidence" value="ECO:0007669"/>
    <property type="project" value="TreeGrafter"/>
</dbReference>
<feature type="coiled-coil region" evidence="9">
    <location>
        <begin position="13"/>
        <end position="141"/>
    </location>
</feature>
<keyword evidence="14" id="KW-1185">Reference proteome</keyword>
<evidence type="ECO:0000256" key="4">
    <source>
        <dbReference type="ARBA" id="ARBA00022490"/>
    </source>
</evidence>
<evidence type="ECO:0000259" key="12">
    <source>
        <dbReference type="Pfam" id="PF23246"/>
    </source>
</evidence>
<evidence type="ECO:0000259" key="11">
    <source>
        <dbReference type="Pfam" id="PF07989"/>
    </source>
</evidence>
<reference evidence="13" key="2">
    <citation type="submission" date="2025-09" db="UniProtKB">
        <authorList>
            <consortium name="Ensembl"/>
        </authorList>
    </citation>
    <scope>IDENTIFICATION</scope>
</reference>
<evidence type="ECO:0000313" key="14">
    <source>
        <dbReference type="Proteomes" id="UP000694419"/>
    </source>
</evidence>
<dbReference type="GO" id="GO:0008017">
    <property type="term" value="F:microtubule binding"/>
    <property type="evidence" value="ECO:0007669"/>
    <property type="project" value="TreeGrafter"/>
</dbReference>
<dbReference type="GO" id="GO:0090266">
    <property type="term" value="P:regulation of mitotic cell cycle spindle assembly checkpoint"/>
    <property type="evidence" value="ECO:0007669"/>
    <property type="project" value="TreeGrafter"/>
</dbReference>
<evidence type="ECO:0000313" key="13">
    <source>
        <dbReference type="Ensembl" id="ENSCPGP00000007317.1"/>
    </source>
</evidence>
<dbReference type="Ensembl" id="ENSCPGT00000008047.1">
    <property type="protein sequence ID" value="ENSCPGP00000007317.1"/>
    <property type="gene ID" value="ENSCPGG00000003777.1"/>
</dbReference>
<dbReference type="GO" id="GO:0043015">
    <property type="term" value="F:gamma-tubulin binding"/>
    <property type="evidence" value="ECO:0007669"/>
    <property type="project" value="TreeGrafter"/>
</dbReference>
<feature type="region of interest" description="Disordered" evidence="10">
    <location>
        <begin position="777"/>
        <end position="797"/>
    </location>
</feature>
<feature type="coiled-coil region" evidence="9">
    <location>
        <begin position="1262"/>
        <end position="1397"/>
    </location>
</feature>
<dbReference type="Proteomes" id="UP000694419">
    <property type="component" value="Unplaced"/>
</dbReference>
<dbReference type="Pfam" id="PF23246">
    <property type="entry name" value="CC_CDK5RAP2"/>
    <property type="match status" value="1"/>
</dbReference>
<dbReference type="InterPro" id="IPR056273">
    <property type="entry name" value="CDK5RAP2_MYOME_CC"/>
</dbReference>
<dbReference type="GO" id="GO:0000132">
    <property type="term" value="P:establishment of mitotic spindle orientation"/>
    <property type="evidence" value="ECO:0007669"/>
    <property type="project" value="TreeGrafter"/>
</dbReference>
<keyword evidence="8" id="KW-0206">Cytoskeleton</keyword>
<feature type="coiled-coil region" evidence="9">
    <location>
        <begin position="1175"/>
        <end position="1202"/>
    </location>
</feature>
<evidence type="ECO:0000256" key="7">
    <source>
        <dbReference type="ARBA" id="ARBA00023034"/>
    </source>
</evidence>
<dbReference type="GO" id="GO:0001578">
    <property type="term" value="P:microtubule bundle formation"/>
    <property type="evidence" value="ECO:0007669"/>
    <property type="project" value="TreeGrafter"/>
</dbReference>
<dbReference type="InterPro" id="IPR012943">
    <property type="entry name" value="Cnn_1N"/>
</dbReference>
<keyword evidence="4" id="KW-0963">Cytoplasm</keyword>
<organism evidence="13 14">
    <name type="scientific">Calidris pygmaea</name>
    <name type="common">Spoon-billed sandpiper</name>
    <dbReference type="NCBI Taxonomy" id="425635"/>
    <lineage>
        <taxon>Eukaryota</taxon>
        <taxon>Metazoa</taxon>
        <taxon>Chordata</taxon>
        <taxon>Craniata</taxon>
        <taxon>Vertebrata</taxon>
        <taxon>Euteleostomi</taxon>
        <taxon>Archelosauria</taxon>
        <taxon>Archosauria</taxon>
        <taxon>Dinosauria</taxon>
        <taxon>Saurischia</taxon>
        <taxon>Theropoda</taxon>
        <taxon>Coelurosauria</taxon>
        <taxon>Aves</taxon>
        <taxon>Neognathae</taxon>
        <taxon>Neoaves</taxon>
        <taxon>Charadriiformes</taxon>
        <taxon>Scolopacidae</taxon>
        <taxon>Calidris</taxon>
    </lineage>
</organism>
<dbReference type="InterPro" id="IPR042791">
    <property type="entry name" value="CDK5RAP2"/>
</dbReference>